<dbReference type="Gene3D" id="3.40.30.10">
    <property type="entry name" value="Glutaredoxin"/>
    <property type="match status" value="1"/>
</dbReference>
<evidence type="ECO:0000259" key="9">
    <source>
        <dbReference type="Pfam" id="PF13098"/>
    </source>
</evidence>
<evidence type="ECO:0000256" key="2">
    <source>
        <dbReference type="ARBA" id="ARBA00009813"/>
    </source>
</evidence>
<feature type="domain" description="Disulphide bond isomerase DsbC/G N-terminal" evidence="8">
    <location>
        <begin position="33"/>
        <end position="94"/>
    </location>
</feature>
<dbReference type="InterPro" id="IPR018950">
    <property type="entry name" value="DiS-bond_isomerase_DsbC/G_N"/>
</dbReference>
<dbReference type="SUPFAM" id="SSF54423">
    <property type="entry name" value="DsbC/DsbG N-terminal domain-like"/>
    <property type="match status" value="1"/>
</dbReference>
<feature type="signal peptide" evidence="7">
    <location>
        <begin position="1"/>
        <end position="25"/>
    </location>
</feature>
<keyword evidence="10" id="KW-0413">Isomerase</keyword>
<evidence type="ECO:0000313" key="11">
    <source>
        <dbReference type="Proteomes" id="UP000057609"/>
    </source>
</evidence>
<dbReference type="STRING" id="345632.GPICK_11970"/>
<feature type="domain" description="Thioredoxin-like fold" evidence="9">
    <location>
        <begin position="120"/>
        <end position="228"/>
    </location>
</feature>
<organism evidence="10 11">
    <name type="scientific">Geobacter pickeringii</name>
    <dbReference type="NCBI Taxonomy" id="345632"/>
    <lineage>
        <taxon>Bacteria</taxon>
        <taxon>Pseudomonadati</taxon>
        <taxon>Thermodesulfobacteriota</taxon>
        <taxon>Desulfuromonadia</taxon>
        <taxon>Geobacterales</taxon>
        <taxon>Geobacteraceae</taxon>
        <taxon>Geobacter</taxon>
    </lineage>
</organism>
<proteinExistence type="inferred from homology"/>
<evidence type="ECO:0000259" key="8">
    <source>
        <dbReference type="Pfam" id="PF10411"/>
    </source>
</evidence>
<evidence type="ECO:0000256" key="7">
    <source>
        <dbReference type="SAM" id="SignalP"/>
    </source>
</evidence>
<keyword evidence="4" id="KW-0574">Periplasm</keyword>
<dbReference type="PANTHER" id="PTHR35272:SF3">
    <property type="entry name" value="THIOL:DISULFIDE INTERCHANGE PROTEIN DSBC"/>
    <property type="match status" value="1"/>
</dbReference>
<dbReference type="Proteomes" id="UP000057609">
    <property type="component" value="Chromosome"/>
</dbReference>
<dbReference type="Pfam" id="PF10411">
    <property type="entry name" value="DsbC_N"/>
    <property type="match status" value="1"/>
</dbReference>
<dbReference type="InterPro" id="IPR051470">
    <property type="entry name" value="Thiol:disulfide_interchange"/>
</dbReference>
<dbReference type="AlphaFoldDB" id="A0A0B5BIU6"/>
<evidence type="ECO:0000256" key="5">
    <source>
        <dbReference type="ARBA" id="ARBA00023157"/>
    </source>
</evidence>
<sequence length="268" mass="29692">MSRLRIRWIGGFCLFLCCMTSAAVAASKDAGREENPEAAIRKLFPRLPVSSVKKTDIDGFYEVVADGNVIYVHLKTGHLFVGDLYARDGKNLTAEARNRFAAERLSVLTEADKEKAVKVGNGKHVVIEITDPDCPFCRKMHEYWAKRPDVTRYVFFLPLSIHPDAEKKARYILAAENKELALWEAYSGELDNNREKLSKSYDDKGLLAAHRAVVTKLGVQSTPVFWVDGKYVSGANIPLVESIIGKCKLAEGTKPGAAAACEDEGQKK</sequence>
<dbReference type="OrthoDB" id="9800545at2"/>
<accession>A0A0B5BIU6</accession>
<dbReference type="InterPro" id="IPR036249">
    <property type="entry name" value="Thioredoxin-like_sf"/>
</dbReference>
<comment type="subcellular location">
    <subcellularLocation>
        <location evidence="1">Periplasm</location>
    </subcellularLocation>
</comment>
<dbReference type="InterPro" id="IPR033954">
    <property type="entry name" value="DiS-bond_Isoase_DsbC/G"/>
</dbReference>
<dbReference type="InterPro" id="IPR009094">
    <property type="entry name" value="DiS-bond_isomerase_DsbC/G_N_sf"/>
</dbReference>
<protein>
    <submittedName>
        <fullName evidence="10">Protein-disulfide isomerase</fullName>
    </submittedName>
</protein>
<evidence type="ECO:0000256" key="6">
    <source>
        <dbReference type="ARBA" id="ARBA00023284"/>
    </source>
</evidence>
<gene>
    <name evidence="10" type="ORF">GPICK_11970</name>
</gene>
<dbReference type="InterPro" id="IPR012336">
    <property type="entry name" value="Thioredoxin-like_fold"/>
</dbReference>
<keyword evidence="6" id="KW-0676">Redox-active center</keyword>
<dbReference type="KEGG" id="gpi:GPICK_11970"/>
<dbReference type="GO" id="GO:0016853">
    <property type="term" value="F:isomerase activity"/>
    <property type="evidence" value="ECO:0007669"/>
    <property type="project" value="UniProtKB-KW"/>
</dbReference>
<name>A0A0B5BIU6_9BACT</name>
<dbReference type="HOGENOM" id="CLU_083593_1_1_7"/>
<dbReference type="Gene3D" id="3.10.450.70">
    <property type="entry name" value="Disulphide bond isomerase, DsbC/G, N-terminal"/>
    <property type="match status" value="1"/>
</dbReference>
<keyword evidence="3 7" id="KW-0732">Signal</keyword>
<dbReference type="SUPFAM" id="SSF52833">
    <property type="entry name" value="Thioredoxin-like"/>
    <property type="match status" value="1"/>
</dbReference>
<reference evidence="10 11" key="1">
    <citation type="journal article" date="2015" name="Genome Announc.">
        <title>Complete Genome of Geobacter pickeringii G13T, a Metal-Reducing Isolate from Sedimentary Kaolin Deposits.</title>
        <authorList>
            <person name="Badalamenti J.P."/>
            <person name="Bond D.R."/>
        </authorList>
    </citation>
    <scope>NUCLEOTIDE SEQUENCE [LARGE SCALE GENOMIC DNA]</scope>
    <source>
        <strain evidence="10 11">G13</strain>
    </source>
</reference>
<dbReference type="GO" id="GO:0042597">
    <property type="term" value="C:periplasmic space"/>
    <property type="evidence" value="ECO:0007669"/>
    <property type="project" value="UniProtKB-SubCell"/>
</dbReference>
<evidence type="ECO:0000256" key="4">
    <source>
        <dbReference type="ARBA" id="ARBA00022764"/>
    </source>
</evidence>
<evidence type="ECO:0000313" key="10">
    <source>
        <dbReference type="EMBL" id="AJE03976.1"/>
    </source>
</evidence>
<dbReference type="CDD" id="cd03020">
    <property type="entry name" value="DsbA_DsbC_DsbG"/>
    <property type="match status" value="1"/>
</dbReference>
<comment type="similarity">
    <text evidence="2">Belongs to the thioredoxin family. DsbC subfamily.</text>
</comment>
<evidence type="ECO:0000256" key="1">
    <source>
        <dbReference type="ARBA" id="ARBA00004418"/>
    </source>
</evidence>
<evidence type="ECO:0000256" key="3">
    <source>
        <dbReference type="ARBA" id="ARBA00022729"/>
    </source>
</evidence>
<dbReference type="EMBL" id="CP009788">
    <property type="protein sequence ID" value="AJE03976.1"/>
    <property type="molecule type" value="Genomic_DNA"/>
</dbReference>
<dbReference type="PANTHER" id="PTHR35272">
    <property type="entry name" value="THIOL:DISULFIDE INTERCHANGE PROTEIN DSBC-RELATED"/>
    <property type="match status" value="1"/>
</dbReference>
<keyword evidence="5" id="KW-1015">Disulfide bond</keyword>
<dbReference type="Pfam" id="PF13098">
    <property type="entry name" value="Thioredoxin_2"/>
    <property type="match status" value="1"/>
</dbReference>
<feature type="chain" id="PRO_5039913308" evidence="7">
    <location>
        <begin position="26"/>
        <end position="268"/>
    </location>
</feature>
<keyword evidence="11" id="KW-1185">Reference proteome</keyword>